<dbReference type="AlphaFoldDB" id="A0A7W7ZRM4"/>
<comment type="caution">
    <text evidence="4">The sequence shown here is derived from an EMBL/GenBank/DDBJ whole genome shotgun (WGS) entry which is preliminary data.</text>
</comment>
<gene>
    <name evidence="4" type="ORF">HDF15_002394</name>
</gene>
<evidence type="ECO:0000313" key="4">
    <source>
        <dbReference type="EMBL" id="MBB5064046.1"/>
    </source>
</evidence>
<dbReference type="PROSITE" id="PS50977">
    <property type="entry name" value="HTH_TETR_2"/>
    <property type="match status" value="1"/>
</dbReference>
<dbReference type="InterPro" id="IPR050624">
    <property type="entry name" value="HTH-type_Tx_Regulator"/>
</dbReference>
<accession>A0A7W7ZRM4</accession>
<name>A0A7W7ZRM4_9BACT</name>
<protein>
    <submittedName>
        <fullName evidence="4">AcrR family transcriptional regulator</fullName>
    </submittedName>
</protein>
<dbReference type="PANTHER" id="PTHR43479">
    <property type="entry name" value="ACREF/ENVCD OPERON REPRESSOR-RELATED"/>
    <property type="match status" value="1"/>
</dbReference>
<dbReference type="InterPro" id="IPR009057">
    <property type="entry name" value="Homeodomain-like_sf"/>
</dbReference>
<evidence type="ECO:0000256" key="1">
    <source>
        <dbReference type="ARBA" id="ARBA00023125"/>
    </source>
</evidence>
<dbReference type="Pfam" id="PF00440">
    <property type="entry name" value="TetR_N"/>
    <property type="match status" value="1"/>
</dbReference>
<dbReference type="Gene3D" id="1.10.357.10">
    <property type="entry name" value="Tetracycline Repressor, domain 2"/>
    <property type="match status" value="1"/>
</dbReference>
<evidence type="ECO:0000313" key="5">
    <source>
        <dbReference type="Proteomes" id="UP000584867"/>
    </source>
</evidence>
<dbReference type="GO" id="GO:0003677">
    <property type="term" value="F:DNA binding"/>
    <property type="evidence" value="ECO:0007669"/>
    <property type="project" value="UniProtKB-UniRule"/>
</dbReference>
<keyword evidence="1 2" id="KW-0238">DNA-binding</keyword>
<dbReference type="InterPro" id="IPR001647">
    <property type="entry name" value="HTH_TetR"/>
</dbReference>
<sequence length="190" mass="20850">MAESACEAIDPRVKRTRDLLQQALGKLLESTEFEKISVQDITDEATVNRATFYAHYPDKFALFECMVASKFNQLLEDRGVTFNGTCASALHHIALGVCDYLAQTPGVECERQRQMEPHLESAVITVVGKMILDGVRQHPPPSGDSPEVIASIVSWAIFGAAKEWVRTPDRVPSEQIAATVVRLIGPVLGT</sequence>
<organism evidence="4 5">
    <name type="scientific">Granulicella mallensis</name>
    <dbReference type="NCBI Taxonomy" id="940614"/>
    <lineage>
        <taxon>Bacteria</taxon>
        <taxon>Pseudomonadati</taxon>
        <taxon>Acidobacteriota</taxon>
        <taxon>Terriglobia</taxon>
        <taxon>Terriglobales</taxon>
        <taxon>Acidobacteriaceae</taxon>
        <taxon>Granulicella</taxon>
    </lineage>
</organism>
<evidence type="ECO:0000256" key="2">
    <source>
        <dbReference type="PROSITE-ProRule" id="PRU00335"/>
    </source>
</evidence>
<feature type="domain" description="HTH tetR-type" evidence="3">
    <location>
        <begin position="14"/>
        <end position="74"/>
    </location>
</feature>
<dbReference type="RefSeq" id="WP_184255629.1">
    <property type="nucleotide sequence ID" value="NZ_JACHIO010000008.1"/>
</dbReference>
<dbReference type="SUPFAM" id="SSF46689">
    <property type="entry name" value="Homeodomain-like"/>
    <property type="match status" value="1"/>
</dbReference>
<evidence type="ECO:0000259" key="3">
    <source>
        <dbReference type="PROSITE" id="PS50977"/>
    </source>
</evidence>
<dbReference type="PANTHER" id="PTHR43479:SF7">
    <property type="entry name" value="TETR-FAMILY TRANSCRIPTIONAL REGULATOR"/>
    <property type="match status" value="1"/>
</dbReference>
<reference evidence="4 5" key="1">
    <citation type="submission" date="2020-08" db="EMBL/GenBank/DDBJ databases">
        <title>Genomic Encyclopedia of Type Strains, Phase IV (KMG-V): Genome sequencing to study the core and pangenomes of soil and plant-associated prokaryotes.</title>
        <authorList>
            <person name="Whitman W."/>
        </authorList>
    </citation>
    <scope>NUCLEOTIDE SEQUENCE [LARGE SCALE GENOMIC DNA]</scope>
    <source>
        <strain evidence="4 5">X5P3</strain>
    </source>
</reference>
<feature type="DNA-binding region" description="H-T-H motif" evidence="2">
    <location>
        <begin position="37"/>
        <end position="56"/>
    </location>
</feature>
<dbReference type="EMBL" id="JACHIO010000008">
    <property type="protein sequence ID" value="MBB5064046.1"/>
    <property type="molecule type" value="Genomic_DNA"/>
</dbReference>
<dbReference type="Proteomes" id="UP000584867">
    <property type="component" value="Unassembled WGS sequence"/>
</dbReference>
<proteinExistence type="predicted"/>